<dbReference type="EMBL" id="ML769446">
    <property type="protein sequence ID" value="KAE9401425.1"/>
    <property type="molecule type" value="Genomic_DNA"/>
</dbReference>
<proteinExistence type="predicted"/>
<gene>
    <name evidence="1" type="ORF">BT96DRAFT_937964</name>
</gene>
<reference evidence="1" key="1">
    <citation type="journal article" date="2019" name="Environ. Microbiol.">
        <title>Fungal ecological strategies reflected in gene transcription - a case study of two litter decomposers.</title>
        <authorList>
            <person name="Barbi F."/>
            <person name="Kohler A."/>
            <person name="Barry K."/>
            <person name="Baskaran P."/>
            <person name="Daum C."/>
            <person name="Fauchery L."/>
            <person name="Ihrmark K."/>
            <person name="Kuo A."/>
            <person name="LaButti K."/>
            <person name="Lipzen A."/>
            <person name="Morin E."/>
            <person name="Grigoriev I.V."/>
            <person name="Henrissat B."/>
            <person name="Lindahl B."/>
            <person name="Martin F."/>
        </authorList>
    </citation>
    <scope>NUCLEOTIDE SEQUENCE</scope>
    <source>
        <strain evidence="1">JB14</strain>
    </source>
</reference>
<accession>A0A6A4HXY3</accession>
<organism evidence="1 2">
    <name type="scientific">Gymnopus androsaceus JB14</name>
    <dbReference type="NCBI Taxonomy" id="1447944"/>
    <lineage>
        <taxon>Eukaryota</taxon>
        <taxon>Fungi</taxon>
        <taxon>Dikarya</taxon>
        <taxon>Basidiomycota</taxon>
        <taxon>Agaricomycotina</taxon>
        <taxon>Agaricomycetes</taxon>
        <taxon>Agaricomycetidae</taxon>
        <taxon>Agaricales</taxon>
        <taxon>Marasmiineae</taxon>
        <taxon>Omphalotaceae</taxon>
        <taxon>Gymnopus</taxon>
    </lineage>
</organism>
<dbReference type="OrthoDB" id="2993174at2759"/>
<dbReference type="AlphaFoldDB" id="A0A6A4HXY3"/>
<keyword evidence="2" id="KW-1185">Reference proteome</keyword>
<evidence type="ECO:0000313" key="2">
    <source>
        <dbReference type="Proteomes" id="UP000799118"/>
    </source>
</evidence>
<name>A0A6A4HXY3_9AGAR</name>
<protein>
    <submittedName>
        <fullName evidence="1">Uncharacterized protein</fullName>
    </submittedName>
</protein>
<sequence>MENPSDLKIWVIADCQTEYRNTEDRSMVEDLLFAEACRKAPYLWNPPSCRYPFSSAFVIPPPPSNRRTRKLKRTEDEILQENLDNVADALRQIGSTFGSLGDFLMLVFWSREKKTDTDHRQPGHRDTVARLLSGRNNVKVAHIIDAIYNHRSVQPSWRSPRVNERDSAFSLTIHPTSINFARPSMKAWAAQLCAVQAHRDIKTLTRNDPDHPEYAPAVLSLHDITWSDVMNYSPERTVATFRACTVFLYNFFEHVSVPHKDGKPVHGQAHTDIKRLAS</sequence>
<dbReference type="Proteomes" id="UP000799118">
    <property type="component" value="Unassembled WGS sequence"/>
</dbReference>
<evidence type="ECO:0000313" key="1">
    <source>
        <dbReference type="EMBL" id="KAE9401425.1"/>
    </source>
</evidence>